<evidence type="ECO:0000313" key="4">
    <source>
        <dbReference type="Proteomes" id="UP000000954"/>
    </source>
</evidence>
<dbReference type="EMBL" id="CP001682">
    <property type="protein sequence ID" value="ACU94879.1"/>
    <property type="molecule type" value="Genomic_DNA"/>
</dbReference>
<dbReference type="InterPro" id="IPR006976">
    <property type="entry name" value="VanZ-like"/>
</dbReference>
<dbReference type="STRING" id="469378.Ccur_11940"/>
<evidence type="ECO:0000256" key="1">
    <source>
        <dbReference type="SAM" id="Phobius"/>
    </source>
</evidence>
<keyword evidence="1" id="KW-0812">Transmembrane</keyword>
<dbReference type="HOGENOM" id="CLU_096028_0_3_11"/>
<keyword evidence="1" id="KW-0472">Membrane</keyword>
<evidence type="ECO:0000313" key="3">
    <source>
        <dbReference type="EMBL" id="ACU94879.1"/>
    </source>
</evidence>
<feature type="domain" description="VanZ-like" evidence="2">
    <location>
        <begin position="11"/>
        <end position="134"/>
    </location>
</feature>
<gene>
    <name evidence="3" type="ordered locus">Ccur_11940</name>
</gene>
<dbReference type="Proteomes" id="UP000000954">
    <property type="component" value="Chromosome"/>
</dbReference>
<name>C7MKT2_CRYCD</name>
<accession>C7MKT2</accession>
<dbReference type="eggNOG" id="COG5652">
    <property type="taxonomic scope" value="Bacteria"/>
</dbReference>
<keyword evidence="1" id="KW-1133">Transmembrane helix</keyword>
<feature type="transmembrane region" description="Helical" evidence="1">
    <location>
        <begin position="58"/>
        <end position="78"/>
    </location>
</feature>
<reference evidence="3 4" key="1">
    <citation type="journal article" date="2009" name="Stand. Genomic Sci.">
        <title>Complete genome sequence of Cryptobacterium curtum type strain (12-3).</title>
        <authorList>
            <person name="Mavrommatis K."/>
            <person name="Pukall R."/>
            <person name="Rohde C."/>
            <person name="Chen F."/>
            <person name="Sims D."/>
            <person name="Brettin T."/>
            <person name="Kuske C."/>
            <person name="Detter J.C."/>
            <person name="Han C."/>
            <person name="Lapidus A."/>
            <person name="Copeland A."/>
            <person name="Glavina Del Rio T."/>
            <person name="Nolan M."/>
            <person name="Lucas S."/>
            <person name="Tice H."/>
            <person name="Cheng J.F."/>
            <person name="Bruce D."/>
            <person name="Goodwin L."/>
            <person name="Pitluck S."/>
            <person name="Ovchinnikova G."/>
            <person name="Pati A."/>
            <person name="Ivanova N."/>
            <person name="Chen A."/>
            <person name="Palaniappan K."/>
            <person name="Chain P."/>
            <person name="D'haeseleer P."/>
            <person name="Goker M."/>
            <person name="Bristow J."/>
            <person name="Eisen J.A."/>
            <person name="Markowitz V."/>
            <person name="Hugenholtz P."/>
            <person name="Rohde M."/>
            <person name="Klenk H.P."/>
            <person name="Kyrpides N.C."/>
        </authorList>
    </citation>
    <scope>NUCLEOTIDE SEQUENCE [LARGE SCALE GENOMIC DNA]</scope>
    <source>
        <strain evidence="4">ATCC 700683 / DSM 15641 / 12-3</strain>
    </source>
</reference>
<dbReference type="NCBIfam" id="NF037970">
    <property type="entry name" value="vanZ_1"/>
    <property type="match status" value="1"/>
</dbReference>
<dbReference type="PANTHER" id="PTHR28008:SF1">
    <property type="entry name" value="DOMAIN PROTEIN, PUTATIVE (AFU_ORTHOLOGUE AFUA_3G10980)-RELATED"/>
    <property type="match status" value="1"/>
</dbReference>
<sequence length="160" mass="17338">MAQQKTKLRWLPAIVWACFIFFMSAHSGGDLSSGMFGSVRETLKAAIDSMIGYQDDPVSPLCHFLEYLILGLLVAFALKGQMRSSHAFLLAVALASVYGVTDEIHQLFVPGRFCDPADWATDTCGAILGAALVLARSRSRVTARSDHATPAGSDDMEQLQ</sequence>
<protein>
    <submittedName>
        <fullName evidence="3">Predicted integral membrane protein</fullName>
    </submittedName>
</protein>
<dbReference type="KEGG" id="ccu:Ccur_11940"/>
<dbReference type="AlphaFoldDB" id="C7MKT2"/>
<dbReference type="PANTHER" id="PTHR28008">
    <property type="entry name" value="DOMAIN PROTEIN, PUTATIVE (AFU_ORTHOLOGUE AFUA_3G10980)-RELATED"/>
    <property type="match status" value="1"/>
</dbReference>
<dbReference type="RefSeq" id="WP_015778742.1">
    <property type="nucleotide sequence ID" value="NC_013170.1"/>
</dbReference>
<dbReference type="Pfam" id="PF04892">
    <property type="entry name" value="VanZ"/>
    <property type="match status" value="1"/>
</dbReference>
<proteinExistence type="predicted"/>
<keyword evidence="4" id="KW-1185">Reference proteome</keyword>
<evidence type="ECO:0000259" key="2">
    <source>
        <dbReference type="Pfam" id="PF04892"/>
    </source>
</evidence>
<organism evidence="3 4">
    <name type="scientific">Cryptobacterium curtum (strain ATCC 700683 / DSM 15641 / CCUG 43107 / 12-3)</name>
    <dbReference type="NCBI Taxonomy" id="469378"/>
    <lineage>
        <taxon>Bacteria</taxon>
        <taxon>Bacillati</taxon>
        <taxon>Actinomycetota</taxon>
        <taxon>Coriobacteriia</taxon>
        <taxon>Eggerthellales</taxon>
        <taxon>Eggerthellaceae</taxon>
        <taxon>Cryptobacterium</taxon>
    </lineage>
</organism>